<dbReference type="AlphaFoldDB" id="A0AAE4JJM4"/>
<keyword evidence="1" id="KW-0812">Transmembrane</keyword>
<feature type="transmembrane region" description="Helical" evidence="1">
    <location>
        <begin position="113"/>
        <end position="131"/>
    </location>
</feature>
<keyword evidence="1" id="KW-0472">Membrane</keyword>
<feature type="transmembrane region" description="Helical" evidence="1">
    <location>
        <begin position="51"/>
        <end position="70"/>
    </location>
</feature>
<evidence type="ECO:0000313" key="2">
    <source>
        <dbReference type="EMBL" id="MDS0222141.1"/>
    </source>
</evidence>
<name>A0AAE4JJM4_9EURY</name>
<evidence type="ECO:0000313" key="3">
    <source>
        <dbReference type="Proteomes" id="UP001253439"/>
    </source>
</evidence>
<feature type="transmembrane region" description="Helical" evidence="1">
    <location>
        <begin position="82"/>
        <end position="101"/>
    </location>
</feature>
<comment type="caution">
    <text evidence="2">The sequence shown here is derived from an EMBL/GenBank/DDBJ whole genome shotgun (WGS) entry which is preliminary data.</text>
</comment>
<keyword evidence="3" id="KW-1185">Reference proteome</keyword>
<dbReference type="EMBL" id="JAMQOM010000004">
    <property type="protein sequence ID" value="MDS0222141.1"/>
    <property type="molecule type" value="Genomic_DNA"/>
</dbReference>
<feature type="transmembrane region" description="Helical" evidence="1">
    <location>
        <begin position="21"/>
        <end position="39"/>
    </location>
</feature>
<protein>
    <submittedName>
        <fullName evidence="2">Uncharacterized protein</fullName>
    </submittedName>
</protein>
<proteinExistence type="predicted"/>
<dbReference type="RefSeq" id="WP_310896763.1">
    <property type="nucleotide sequence ID" value="NZ_JAMQOM010000004.1"/>
</dbReference>
<keyword evidence="1" id="KW-1133">Transmembrane helix</keyword>
<accession>A0AAE4JJM4</accession>
<sequence length="137" mass="14803">MAEKDTPKATSHGLTGVGSSITLQLVVSLIITGWVWFELWQGAVPSIENDVGLLIAVGLGLGFGVSLSYGDTQGLGRRYFEDTVTFLLIMTVLIGLDFLFFPEGLPPTGEIGLVVFVWTSVVAHMFFVYTLSGRESD</sequence>
<gene>
    <name evidence="2" type="ORF">NDI54_12350</name>
</gene>
<evidence type="ECO:0000256" key="1">
    <source>
        <dbReference type="SAM" id="Phobius"/>
    </source>
</evidence>
<reference evidence="2 3" key="1">
    <citation type="submission" date="2022-06" db="EMBL/GenBank/DDBJ databases">
        <title>Haloarcula sp. a new haloarchaeum isolate from saline soil.</title>
        <authorList>
            <person name="Strakova D."/>
            <person name="Galisteo C."/>
            <person name="Sanchez-Porro C."/>
            <person name="Ventosa A."/>
        </authorList>
    </citation>
    <scope>NUCLEOTIDE SEQUENCE [LARGE SCALE GENOMIC DNA]</scope>
    <source>
        <strain evidence="2 3">S1AR25-5A</strain>
    </source>
</reference>
<organism evidence="2 3">
    <name type="scientific">Haloarcula terrestris</name>
    <dbReference type="NCBI Taxonomy" id="2950533"/>
    <lineage>
        <taxon>Archaea</taxon>
        <taxon>Methanobacteriati</taxon>
        <taxon>Methanobacteriota</taxon>
        <taxon>Stenosarchaea group</taxon>
        <taxon>Halobacteria</taxon>
        <taxon>Halobacteriales</taxon>
        <taxon>Haloarculaceae</taxon>
        <taxon>Haloarcula</taxon>
    </lineage>
</organism>
<dbReference type="Proteomes" id="UP001253439">
    <property type="component" value="Unassembled WGS sequence"/>
</dbReference>